<gene>
    <name evidence="1" type="ORF">M421DRAFT_18414</name>
</gene>
<dbReference type="GeneID" id="54345567"/>
<feature type="non-terminal residue" evidence="1">
    <location>
        <position position="106"/>
    </location>
</feature>
<dbReference type="RefSeq" id="XP_033442712.1">
    <property type="nucleotide sequence ID" value="XM_033587920.1"/>
</dbReference>
<dbReference type="Proteomes" id="UP000800082">
    <property type="component" value="Unassembled WGS sequence"/>
</dbReference>
<accession>A0A6A5R4X9</accession>
<evidence type="ECO:0008006" key="3">
    <source>
        <dbReference type="Google" id="ProtNLM"/>
    </source>
</evidence>
<dbReference type="EMBL" id="ML979026">
    <property type="protein sequence ID" value="KAF1922459.1"/>
    <property type="molecule type" value="Genomic_DNA"/>
</dbReference>
<dbReference type="OrthoDB" id="3942738at2759"/>
<organism evidence="1 2">
    <name type="scientific">Didymella exigua CBS 183.55</name>
    <dbReference type="NCBI Taxonomy" id="1150837"/>
    <lineage>
        <taxon>Eukaryota</taxon>
        <taxon>Fungi</taxon>
        <taxon>Dikarya</taxon>
        <taxon>Ascomycota</taxon>
        <taxon>Pezizomycotina</taxon>
        <taxon>Dothideomycetes</taxon>
        <taxon>Pleosporomycetidae</taxon>
        <taxon>Pleosporales</taxon>
        <taxon>Pleosporineae</taxon>
        <taxon>Didymellaceae</taxon>
        <taxon>Didymella</taxon>
    </lineage>
</organism>
<evidence type="ECO:0000313" key="1">
    <source>
        <dbReference type="EMBL" id="KAF1922459.1"/>
    </source>
</evidence>
<reference evidence="1" key="1">
    <citation type="journal article" date="2020" name="Stud. Mycol.">
        <title>101 Dothideomycetes genomes: a test case for predicting lifestyles and emergence of pathogens.</title>
        <authorList>
            <person name="Haridas S."/>
            <person name="Albert R."/>
            <person name="Binder M."/>
            <person name="Bloem J."/>
            <person name="Labutti K."/>
            <person name="Salamov A."/>
            <person name="Andreopoulos B."/>
            <person name="Baker S."/>
            <person name="Barry K."/>
            <person name="Bills G."/>
            <person name="Bluhm B."/>
            <person name="Cannon C."/>
            <person name="Castanera R."/>
            <person name="Culley D."/>
            <person name="Daum C."/>
            <person name="Ezra D."/>
            <person name="Gonzalez J."/>
            <person name="Henrissat B."/>
            <person name="Kuo A."/>
            <person name="Liang C."/>
            <person name="Lipzen A."/>
            <person name="Lutzoni F."/>
            <person name="Magnuson J."/>
            <person name="Mondo S."/>
            <person name="Nolan M."/>
            <person name="Ohm R."/>
            <person name="Pangilinan J."/>
            <person name="Park H.-J."/>
            <person name="Ramirez L."/>
            <person name="Alfaro M."/>
            <person name="Sun H."/>
            <person name="Tritt A."/>
            <person name="Yoshinaga Y."/>
            <person name="Zwiers L.-H."/>
            <person name="Turgeon B."/>
            <person name="Goodwin S."/>
            <person name="Spatafora J."/>
            <person name="Crous P."/>
            <person name="Grigoriev I."/>
        </authorList>
    </citation>
    <scope>NUCLEOTIDE SEQUENCE</scope>
    <source>
        <strain evidence="1">CBS 183.55</strain>
    </source>
</reference>
<dbReference type="AlphaFoldDB" id="A0A6A5R4X9"/>
<keyword evidence="2" id="KW-1185">Reference proteome</keyword>
<proteinExistence type="predicted"/>
<sequence length="106" mass="12339">MAPIDDALATIEALKPGEKLVYQAFADKYGVDRSTLPRRHKRVQLPLEIKNLNQQKLTPQQDEELFGYTEYFTETHCPPTRQIIINFATPLCSWEPSDRWVSRLIH</sequence>
<name>A0A6A5R4X9_9PLEO</name>
<evidence type="ECO:0000313" key="2">
    <source>
        <dbReference type="Proteomes" id="UP000800082"/>
    </source>
</evidence>
<protein>
    <recommendedName>
        <fullName evidence="3">HTH psq-type domain-containing protein</fullName>
    </recommendedName>
</protein>